<reference evidence="7" key="1">
    <citation type="submission" date="2021-04" db="EMBL/GenBank/DDBJ databases">
        <title>Draft genome sequence of Xylanibacillus composti strain K13.</title>
        <authorList>
            <person name="Uke A."/>
            <person name="Chhe C."/>
            <person name="Baramee S."/>
            <person name="Kosugi A."/>
        </authorList>
    </citation>
    <scope>NUCLEOTIDE SEQUENCE</scope>
    <source>
        <strain evidence="7">K13</strain>
    </source>
</reference>
<dbReference type="SMART" id="SM00342">
    <property type="entry name" value="HTH_ARAC"/>
    <property type="match status" value="1"/>
</dbReference>
<dbReference type="EMBL" id="BOVK01000080">
    <property type="protein sequence ID" value="GIQ71330.1"/>
    <property type="molecule type" value="Genomic_DNA"/>
</dbReference>
<dbReference type="RefSeq" id="WP_213414123.1">
    <property type="nucleotide sequence ID" value="NZ_BOVK01000080.1"/>
</dbReference>
<dbReference type="GO" id="GO:0003700">
    <property type="term" value="F:DNA-binding transcription factor activity"/>
    <property type="evidence" value="ECO:0007669"/>
    <property type="project" value="InterPro"/>
</dbReference>
<evidence type="ECO:0000313" key="7">
    <source>
        <dbReference type="EMBL" id="GIQ71330.1"/>
    </source>
</evidence>
<keyword evidence="4" id="KW-0597">Phosphoprotein</keyword>
<dbReference type="PANTHER" id="PTHR43280:SF28">
    <property type="entry name" value="HTH-TYPE TRANSCRIPTIONAL ACTIVATOR RHAS"/>
    <property type="match status" value="1"/>
</dbReference>
<dbReference type="PROSITE" id="PS50110">
    <property type="entry name" value="RESPONSE_REGULATORY"/>
    <property type="match status" value="1"/>
</dbReference>
<proteinExistence type="predicted"/>
<evidence type="ECO:0000256" key="3">
    <source>
        <dbReference type="ARBA" id="ARBA00023163"/>
    </source>
</evidence>
<dbReference type="GO" id="GO:0000160">
    <property type="term" value="P:phosphorelay signal transduction system"/>
    <property type="evidence" value="ECO:0007669"/>
    <property type="project" value="InterPro"/>
</dbReference>
<evidence type="ECO:0000256" key="4">
    <source>
        <dbReference type="PROSITE-ProRule" id="PRU00169"/>
    </source>
</evidence>
<keyword evidence="1" id="KW-0805">Transcription regulation</keyword>
<feature type="domain" description="Response regulatory" evidence="6">
    <location>
        <begin position="3"/>
        <end position="120"/>
    </location>
</feature>
<dbReference type="CDD" id="cd17536">
    <property type="entry name" value="REC_YesN-like"/>
    <property type="match status" value="1"/>
</dbReference>
<evidence type="ECO:0000259" key="6">
    <source>
        <dbReference type="PROSITE" id="PS50110"/>
    </source>
</evidence>
<dbReference type="GO" id="GO:0043565">
    <property type="term" value="F:sequence-specific DNA binding"/>
    <property type="evidence" value="ECO:0007669"/>
    <property type="project" value="InterPro"/>
</dbReference>
<organism evidence="7 8">
    <name type="scientific">Xylanibacillus composti</name>
    <dbReference type="NCBI Taxonomy" id="1572762"/>
    <lineage>
        <taxon>Bacteria</taxon>
        <taxon>Bacillati</taxon>
        <taxon>Bacillota</taxon>
        <taxon>Bacilli</taxon>
        <taxon>Bacillales</taxon>
        <taxon>Paenibacillaceae</taxon>
        <taxon>Xylanibacillus</taxon>
    </lineage>
</organism>
<dbReference type="Pfam" id="PF17853">
    <property type="entry name" value="GGDEF_2"/>
    <property type="match status" value="1"/>
</dbReference>
<dbReference type="SUPFAM" id="SSF52172">
    <property type="entry name" value="CheY-like"/>
    <property type="match status" value="1"/>
</dbReference>
<feature type="domain" description="HTH araC/xylS-type" evidence="5">
    <location>
        <begin position="420"/>
        <end position="518"/>
    </location>
</feature>
<dbReference type="PROSITE" id="PS00041">
    <property type="entry name" value="HTH_ARAC_FAMILY_1"/>
    <property type="match status" value="1"/>
</dbReference>
<protein>
    <submittedName>
        <fullName evidence="7">Uncharacterized protein</fullName>
    </submittedName>
</protein>
<dbReference type="SUPFAM" id="SSF46689">
    <property type="entry name" value="Homeodomain-like"/>
    <property type="match status" value="2"/>
</dbReference>
<dbReference type="InterPro" id="IPR009057">
    <property type="entry name" value="Homeodomain-like_sf"/>
</dbReference>
<keyword evidence="3" id="KW-0804">Transcription</keyword>
<name>A0A8J4M4M0_9BACL</name>
<dbReference type="InterPro" id="IPR020449">
    <property type="entry name" value="Tscrpt_reg_AraC-type_HTH"/>
</dbReference>
<evidence type="ECO:0000313" key="8">
    <source>
        <dbReference type="Proteomes" id="UP000677918"/>
    </source>
</evidence>
<dbReference type="InterPro" id="IPR018060">
    <property type="entry name" value="HTH_AraC"/>
</dbReference>
<dbReference type="PANTHER" id="PTHR43280">
    <property type="entry name" value="ARAC-FAMILY TRANSCRIPTIONAL REGULATOR"/>
    <property type="match status" value="1"/>
</dbReference>
<sequence>MIKLLIADDEHIERMALQRIIEEGLPDVKVVGLAPSGRIAVEQAELLEPDLILMDISMPGMDGLEALARIRGKRPGVTCIMVSAYDDFEYARQAIRLGVKDYLLKPTRPADIVQTVRAVVDALQEERREEGRREQERDRLERLLPIAEADFVTQLLFDHVHEVHVAEMLPCADQSVQYTVAVLTVVARQEDAGLGREEECACYRVLKQVIHMHAQARVGPMVARQIPVILLHPSGVSGGQSYRSQAALMLRKLLNRMHNHPHFALFVGIGTPVDELDNIRLSYHEALLASADLSLPAKHCFYEDLKHTSIDEASYLEVEKQVLEAVRCDNRDILRQQVLRIVDAYACGGRALLEAQQRLLDVLLIVWRLLQERGSDVDKPYFASQSATYAQLRAATSILLERLLASADEQRQAMQPEAFANLKSYIMDHAHKDLSLESIARHVQRSPYYVSKLFKEHFGMNYIDYLTACRIEKAKQLMLDKEKSLKAIAVEVGYHNPNYFSRVFKKICGNSPTAYRARLFGGS</sequence>
<dbReference type="Gene3D" id="3.40.50.2300">
    <property type="match status" value="1"/>
</dbReference>
<dbReference type="PRINTS" id="PR00032">
    <property type="entry name" value="HTHARAC"/>
</dbReference>
<dbReference type="Pfam" id="PF00072">
    <property type="entry name" value="Response_reg"/>
    <property type="match status" value="1"/>
</dbReference>
<evidence type="ECO:0000256" key="2">
    <source>
        <dbReference type="ARBA" id="ARBA00023125"/>
    </source>
</evidence>
<dbReference type="InterPro" id="IPR001789">
    <property type="entry name" value="Sig_transdc_resp-reg_receiver"/>
</dbReference>
<dbReference type="InterPro" id="IPR041522">
    <property type="entry name" value="CdaR_GGDEF"/>
</dbReference>
<dbReference type="AlphaFoldDB" id="A0A8J4M4M0"/>
<dbReference type="InterPro" id="IPR011006">
    <property type="entry name" value="CheY-like_superfamily"/>
</dbReference>
<dbReference type="InterPro" id="IPR018062">
    <property type="entry name" value="HTH_AraC-typ_CS"/>
</dbReference>
<dbReference type="SMART" id="SM00448">
    <property type="entry name" value="REC"/>
    <property type="match status" value="1"/>
</dbReference>
<keyword evidence="2" id="KW-0238">DNA-binding</keyword>
<gene>
    <name evidence="7" type="ORF">XYCOK13_41540</name>
</gene>
<dbReference type="Proteomes" id="UP000677918">
    <property type="component" value="Unassembled WGS sequence"/>
</dbReference>
<accession>A0A8J4M4M0</accession>
<feature type="modified residue" description="4-aspartylphosphate" evidence="4">
    <location>
        <position position="55"/>
    </location>
</feature>
<dbReference type="Pfam" id="PF12833">
    <property type="entry name" value="HTH_18"/>
    <property type="match status" value="1"/>
</dbReference>
<evidence type="ECO:0000259" key="5">
    <source>
        <dbReference type="PROSITE" id="PS01124"/>
    </source>
</evidence>
<evidence type="ECO:0000256" key="1">
    <source>
        <dbReference type="ARBA" id="ARBA00023015"/>
    </source>
</evidence>
<comment type="caution">
    <text evidence="7">The sequence shown here is derived from an EMBL/GenBank/DDBJ whole genome shotgun (WGS) entry which is preliminary data.</text>
</comment>
<keyword evidence="8" id="KW-1185">Reference proteome</keyword>
<dbReference type="PROSITE" id="PS01124">
    <property type="entry name" value="HTH_ARAC_FAMILY_2"/>
    <property type="match status" value="1"/>
</dbReference>
<dbReference type="Gene3D" id="1.10.10.60">
    <property type="entry name" value="Homeodomain-like"/>
    <property type="match status" value="2"/>
</dbReference>